<sequence>MALRVSYVSALFTSAKGLLRLQPVRLASFKPPTGPTTDPKTAA</sequence>
<accession>A0AAE8MMN6</accession>
<reference evidence="1" key="1">
    <citation type="submission" date="2018-03" db="EMBL/GenBank/DDBJ databases">
        <authorList>
            <person name="Guldener U."/>
        </authorList>
    </citation>
    <scope>NUCLEOTIDE SEQUENCE</scope>
</reference>
<dbReference type="EMBL" id="ONZP01000949">
    <property type="protein sequence ID" value="SPJ92402.1"/>
    <property type="molecule type" value="Genomic_DNA"/>
</dbReference>
<comment type="caution">
    <text evidence="1">The sequence shown here is derived from an EMBL/GenBank/DDBJ whole genome shotgun (WGS) entry which is preliminary data.</text>
</comment>
<evidence type="ECO:0000313" key="1">
    <source>
        <dbReference type="EMBL" id="SPJ92402.1"/>
    </source>
</evidence>
<proteinExistence type="predicted"/>
<gene>
    <name evidence="1" type="ORF">FTOL_13688</name>
</gene>
<protein>
    <submittedName>
        <fullName evidence="1">Uncharacterized protein</fullName>
    </submittedName>
</protein>
<organism evidence="1 2">
    <name type="scientific">Fusarium torulosum</name>
    <dbReference type="NCBI Taxonomy" id="33205"/>
    <lineage>
        <taxon>Eukaryota</taxon>
        <taxon>Fungi</taxon>
        <taxon>Dikarya</taxon>
        <taxon>Ascomycota</taxon>
        <taxon>Pezizomycotina</taxon>
        <taxon>Sordariomycetes</taxon>
        <taxon>Hypocreomycetidae</taxon>
        <taxon>Hypocreales</taxon>
        <taxon>Nectriaceae</taxon>
        <taxon>Fusarium</taxon>
    </lineage>
</organism>
<evidence type="ECO:0000313" key="2">
    <source>
        <dbReference type="Proteomes" id="UP001187734"/>
    </source>
</evidence>
<name>A0AAE8MMN6_9HYPO</name>
<keyword evidence="2" id="KW-1185">Reference proteome</keyword>
<dbReference type="AlphaFoldDB" id="A0AAE8MMN6"/>
<dbReference type="Proteomes" id="UP001187734">
    <property type="component" value="Unassembled WGS sequence"/>
</dbReference>